<dbReference type="PANTHER" id="PTHR47326">
    <property type="entry name" value="TRANSPOSABLE ELEMENT TC3 TRANSPOSASE-LIKE PROTEIN"/>
    <property type="match status" value="1"/>
</dbReference>
<dbReference type="EMBL" id="BGPR01024925">
    <property type="protein sequence ID" value="GBN93395.1"/>
    <property type="molecule type" value="Genomic_DNA"/>
</dbReference>
<proteinExistence type="predicted"/>
<dbReference type="Gene3D" id="3.30.420.10">
    <property type="entry name" value="Ribonuclease H-like superfamily/Ribonuclease H"/>
    <property type="match status" value="1"/>
</dbReference>
<dbReference type="PANTHER" id="PTHR47326:SF1">
    <property type="entry name" value="HTH PSQ-TYPE DOMAIN-CONTAINING PROTEIN"/>
    <property type="match status" value="1"/>
</dbReference>
<evidence type="ECO:0000313" key="1">
    <source>
        <dbReference type="EMBL" id="GBN93395.1"/>
    </source>
</evidence>
<name>A0A4Y2T2Q9_ARAVE</name>
<comment type="caution">
    <text evidence="1">The sequence shown here is derived from an EMBL/GenBank/DDBJ whole genome shotgun (WGS) entry which is preliminary data.</text>
</comment>
<dbReference type="OrthoDB" id="6437429at2759"/>
<gene>
    <name evidence="1" type="ORF">AVEN_118086_1</name>
</gene>
<dbReference type="Proteomes" id="UP000499080">
    <property type="component" value="Unassembled WGS sequence"/>
</dbReference>
<protein>
    <recommendedName>
        <fullName evidence="3">Tc1-like transposase DDE domain-containing protein</fullName>
    </recommendedName>
</protein>
<evidence type="ECO:0008006" key="3">
    <source>
        <dbReference type="Google" id="ProtNLM"/>
    </source>
</evidence>
<organism evidence="1 2">
    <name type="scientific">Araneus ventricosus</name>
    <name type="common">Orbweaver spider</name>
    <name type="synonym">Epeira ventricosa</name>
    <dbReference type="NCBI Taxonomy" id="182803"/>
    <lineage>
        <taxon>Eukaryota</taxon>
        <taxon>Metazoa</taxon>
        <taxon>Ecdysozoa</taxon>
        <taxon>Arthropoda</taxon>
        <taxon>Chelicerata</taxon>
        <taxon>Arachnida</taxon>
        <taxon>Araneae</taxon>
        <taxon>Araneomorphae</taxon>
        <taxon>Entelegynae</taxon>
        <taxon>Araneoidea</taxon>
        <taxon>Araneidae</taxon>
        <taxon>Araneus</taxon>
    </lineage>
</organism>
<dbReference type="GO" id="GO:0003676">
    <property type="term" value="F:nucleic acid binding"/>
    <property type="evidence" value="ECO:0007669"/>
    <property type="project" value="InterPro"/>
</dbReference>
<evidence type="ECO:0000313" key="2">
    <source>
        <dbReference type="Proteomes" id="UP000499080"/>
    </source>
</evidence>
<reference evidence="1 2" key="1">
    <citation type="journal article" date="2019" name="Sci. Rep.">
        <title>Orb-weaving spider Araneus ventricosus genome elucidates the spidroin gene catalogue.</title>
        <authorList>
            <person name="Kono N."/>
            <person name="Nakamura H."/>
            <person name="Ohtoshi R."/>
            <person name="Moran D.A.P."/>
            <person name="Shinohara A."/>
            <person name="Yoshida Y."/>
            <person name="Fujiwara M."/>
            <person name="Mori M."/>
            <person name="Tomita M."/>
            <person name="Arakawa K."/>
        </authorList>
    </citation>
    <scope>NUCLEOTIDE SEQUENCE [LARGE SCALE GENOMIC DNA]</scope>
</reference>
<dbReference type="AlphaFoldDB" id="A0A4Y2T2Q9"/>
<accession>A0A4Y2T2Q9</accession>
<dbReference type="InterPro" id="IPR036397">
    <property type="entry name" value="RNaseH_sf"/>
</dbReference>
<sequence>MMYGKKVNYKVVQHHRFSKRRHLTRAVMLKIEDFKCIFVWFATPKIVTRHNAEERRKRQTPEHPLSWHSVSVRDYNTRRPQFKTRLVHAVLTTVVTKLVDDADCAISFSKRINSTLIWYTHSMNFGIMQINMTRDTSAPDTKDLPLSDLRNVWFQHDGVPPQKVSSAQQHIRDTFQQQVIGYGGCVEWPPRSPDLNPLNFCLWGYIKQRVYATPPPTFQELRNRIADACASVSPAMLYNVQREPQSRVQMCIVAEGHHFEHDR</sequence>
<keyword evidence="2" id="KW-1185">Reference proteome</keyword>